<accession>A0A2W5T2F1</accession>
<organism evidence="3 4">
    <name type="scientific">Archangium gephyra</name>
    <dbReference type="NCBI Taxonomy" id="48"/>
    <lineage>
        <taxon>Bacteria</taxon>
        <taxon>Pseudomonadati</taxon>
        <taxon>Myxococcota</taxon>
        <taxon>Myxococcia</taxon>
        <taxon>Myxococcales</taxon>
        <taxon>Cystobacterineae</taxon>
        <taxon>Archangiaceae</taxon>
        <taxon>Archangium</taxon>
    </lineage>
</organism>
<dbReference type="InterPro" id="IPR013740">
    <property type="entry name" value="Redoxin"/>
</dbReference>
<comment type="caution">
    <text evidence="3">The sequence shown here is derived from an EMBL/GenBank/DDBJ whole genome shotgun (WGS) entry which is preliminary data.</text>
</comment>
<keyword evidence="1" id="KW-0732">Signal</keyword>
<feature type="domain" description="Thioredoxin" evidence="2">
    <location>
        <begin position="18"/>
        <end position="173"/>
    </location>
</feature>
<protein>
    <submittedName>
        <fullName evidence="3">Thioredoxin family protein</fullName>
    </submittedName>
</protein>
<dbReference type="InterPro" id="IPR047262">
    <property type="entry name" value="PRX-like1"/>
</dbReference>
<dbReference type="AlphaFoldDB" id="A0A2W5T2F1"/>
<dbReference type="GO" id="GO:0016491">
    <property type="term" value="F:oxidoreductase activity"/>
    <property type="evidence" value="ECO:0007669"/>
    <property type="project" value="InterPro"/>
</dbReference>
<dbReference type="Pfam" id="PF08534">
    <property type="entry name" value="Redoxin"/>
    <property type="match status" value="1"/>
</dbReference>
<feature type="signal peptide" evidence="1">
    <location>
        <begin position="1"/>
        <end position="16"/>
    </location>
</feature>
<dbReference type="PANTHER" id="PTHR43640">
    <property type="entry name" value="OS07G0260300 PROTEIN"/>
    <property type="match status" value="1"/>
</dbReference>
<feature type="chain" id="PRO_5015921812" evidence="1">
    <location>
        <begin position="17"/>
        <end position="197"/>
    </location>
</feature>
<evidence type="ECO:0000259" key="2">
    <source>
        <dbReference type="PROSITE" id="PS51352"/>
    </source>
</evidence>
<dbReference type="EMBL" id="QFQP01000034">
    <property type="protein sequence ID" value="PZR07043.1"/>
    <property type="molecule type" value="Genomic_DNA"/>
</dbReference>
<evidence type="ECO:0000313" key="4">
    <source>
        <dbReference type="Proteomes" id="UP000249061"/>
    </source>
</evidence>
<dbReference type="Proteomes" id="UP000249061">
    <property type="component" value="Unassembled WGS sequence"/>
</dbReference>
<dbReference type="PANTHER" id="PTHR43640:SF1">
    <property type="entry name" value="THIOREDOXIN-DEPENDENT PEROXIREDOXIN"/>
    <property type="match status" value="1"/>
</dbReference>
<dbReference type="SUPFAM" id="SSF52833">
    <property type="entry name" value="Thioredoxin-like"/>
    <property type="match status" value="1"/>
</dbReference>
<gene>
    <name evidence="3" type="ORF">DI536_28720</name>
</gene>
<dbReference type="InterPro" id="IPR036249">
    <property type="entry name" value="Thioredoxin-like_sf"/>
</dbReference>
<dbReference type="Gene3D" id="3.40.30.10">
    <property type="entry name" value="Glutaredoxin"/>
    <property type="match status" value="1"/>
</dbReference>
<dbReference type="PROSITE" id="PS51352">
    <property type="entry name" value="THIOREDOXIN_2"/>
    <property type="match status" value="1"/>
</dbReference>
<name>A0A2W5T2F1_9BACT</name>
<evidence type="ECO:0000256" key="1">
    <source>
        <dbReference type="SAM" id="SignalP"/>
    </source>
</evidence>
<evidence type="ECO:0000313" key="3">
    <source>
        <dbReference type="EMBL" id="PZR07043.1"/>
    </source>
</evidence>
<dbReference type="InterPro" id="IPR013766">
    <property type="entry name" value="Thioredoxin_domain"/>
</dbReference>
<proteinExistence type="predicted"/>
<sequence length="197" mass="20601">MKTLSLIALVALPAFAGAELGKPAPDFTLKDLDGKEVKLSAFKGKTVVLEWFNPECPFVKNSHTKASLVDAAKRAQKNGVVWLAINSSAVGKQGHGVEKNKAAIKTFALENPVLLDESGTVGKAYGATNTPHMFVINAKGDVVYRGAIDNSPDGEGQSPQGGTLINYVDAALADLAAGKPVKTADTRAYGCGVKYAN</sequence>
<reference evidence="3 4" key="1">
    <citation type="submission" date="2017-08" db="EMBL/GenBank/DDBJ databases">
        <title>Infants hospitalized years apart are colonized by the same room-sourced microbial strains.</title>
        <authorList>
            <person name="Brooks B."/>
            <person name="Olm M.R."/>
            <person name="Firek B.A."/>
            <person name="Baker R."/>
            <person name="Thomas B.C."/>
            <person name="Morowitz M.J."/>
            <person name="Banfield J.F."/>
        </authorList>
    </citation>
    <scope>NUCLEOTIDE SEQUENCE [LARGE SCALE GENOMIC DNA]</scope>
    <source>
        <strain evidence="3">S2_003_000_R2_14</strain>
    </source>
</reference>